<dbReference type="PIRSF" id="PIRSF006386">
    <property type="entry name" value="HCCAis_GSTk"/>
    <property type="match status" value="1"/>
</dbReference>
<dbReference type="InterPro" id="IPR014440">
    <property type="entry name" value="HCCAis_GSTk"/>
</dbReference>
<dbReference type="InterPro" id="IPR001853">
    <property type="entry name" value="DSBA-like_thioredoxin_dom"/>
</dbReference>
<dbReference type="Proteomes" id="UP000238954">
    <property type="component" value="Chromosome"/>
</dbReference>
<evidence type="ECO:0000256" key="2">
    <source>
        <dbReference type="PIRSR" id="PIRSR006386-1"/>
    </source>
</evidence>
<dbReference type="AlphaFoldDB" id="A0A2S8B7T7"/>
<dbReference type="PANTHER" id="PTHR42943">
    <property type="entry name" value="GLUTATHIONE S-TRANSFERASE KAPPA"/>
    <property type="match status" value="1"/>
</dbReference>
<dbReference type="InterPro" id="IPR044087">
    <property type="entry name" value="NahD-like"/>
</dbReference>
<comment type="similarity">
    <text evidence="1">Belongs to the GST superfamily. NadH family.</text>
</comment>
<accession>A0A2S8B7T7</accession>
<comment type="caution">
    <text evidence="4">The sequence shown here is derived from an EMBL/GenBank/DDBJ whole genome shotgun (WGS) entry which is preliminary data.</text>
</comment>
<dbReference type="EC" id="5.99.1.4" evidence="1"/>
<sequence>MTATIDFYFDFISPFSYLAQLRLPEIARRHGRALAYHPIDIPEAKIAAGNYGPSNREVPAKIKVLTADLQRWARRYDVPLTFPASFECGAWNTVAIFAARHGAAEGFVRDAYRRIWGLGIDPRDRDELRASAASAGLEADAALAFADSEEGKRDYREARSKAYARGVFGAPLMFVDDQIFWGNDRLDFLEEHVRTN</sequence>
<dbReference type="RefSeq" id="WP_105998642.1">
    <property type="nucleotide sequence ID" value="NZ_CM009578.1"/>
</dbReference>
<reference evidence="5" key="1">
    <citation type="submission" date="2017-11" db="EMBL/GenBank/DDBJ databases">
        <title>The complete genome sequence of Sphingopyxis pomeranensis sp. nov. strain WS5A3p.</title>
        <authorList>
            <person name="Kaminski M.A."/>
        </authorList>
    </citation>
    <scope>NUCLEOTIDE SEQUENCE [LARGE SCALE GENOMIC DNA]</scope>
    <source>
        <strain evidence="5">WS5A3p</strain>
    </source>
</reference>
<proteinExistence type="inferred from homology"/>
<feature type="active site" description="Nucleophile" evidence="2">
    <location>
        <position position="13"/>
    </location>
</feature>
<feature type="domain" description="DSBA-like thioredoxin" evidence="3">
    <location>
        <begin position="4"/>
        <end position="193"/>
    </location>
</feature>
<dbReference type="CDD" id="cd03022">
    <property type="entry name" value="DsbA_HCCA_Iso"/>
    <property type="match status" value="1"/>
</dbReference>
<dbReference type="OrthoDB" id="5244108at2"/>
<gene>
    <name evidence="4" type="ORF">CVO77_07915</name>
</gene>
<dbReference type="PANTHER" id="PTHR42943:SF2">
    <property type="entry name" value="GLUTATHIONE S-TRANSFERASE KAPPA 1"/>
    <property type="match status" value="1"/>
</dbReference>
<comment type="catalytic activity">
    <reaction evidence="1">
        <text>2-hydroxychromene-2-carboxylate = (3E)-4-(2-hydroxyphenyl)-2-oxobut-3-enoate</text>
        <dbReference type="Rhea" id="RHEA:27401"/>
        <dbReference type="ChEBI" id="CHEBI:59350"/>
        <dbReference type="ChEBI" id="CHEBI:59353"/>
        <dbReference type="EC" id="5.99.1.4"/>
    </reaction>
</comment>
<dbReference type="Pfam" id="PF01323">
    <property type="entry name" value="DSBA"/>
    <property type="match status" value="1"/>
</dbReference>
<dbReference type="SUPFAM" id="SSF52833">
    <property type="entry name" value="Thioredoxin-like"/>
    <property type="match status" value="1"/>
</dbReference>
<evidence type="ECO:0000259" key="3">
    <source>
        <dbReference type="Pfam" id="PF01323"/>
    </source>
</evidence>
<evidence type="ECO:0000313" key="4">
    <source>
        <dbReference type="EMBL" id="PQM28396.1"/>
    </source>
</evidence>
<dbReference type="InterPro" id="IPR051924">
    <property type="entry name" value="GST_Kappa/NadH"/>
</dbReference>
<dbReference type="Gene3D" id="3.40.30.10">
    <property type="entry name" value="Glutaredoxin"/>
    <property type="match status" value="1"/>
</dbReference>
<protein>
    <recommendedName>
        <fullName evidence="1">2-hydroxychromene-2-carboxylate isomerase</fullName>
        <ecNumber evidence="1">5.99.1.4</ecNumber>
    </recommendedName>
</protein>
<dbReference type="GO" id="GO:1901170">
    <property type="term" value="P:naphthalene catabolic process"/>
    <property type="evidence" value="ECO:0007669"/>
    <property type="project" value="InterPro"/>
</dbReference>
<dbReference type="InterPro" id="IPR036249">
    <property type="entry name" value="Thioredoxin-like_sf"/>
</dbReference>
<dbReference type="GO" id="GO:0018845">
    <property type="term" value="F:2-hydroxychromene-2-carboxylate isomerase activity"/>
    <property type="evidence" value="ECO:0007669"/>
    <property type="project" value="UniProtKB-UniRule"/>
</dbReference>
<dbReference type="GO" id="GO:0004602">
    <property type="term" value="F:glutathione peroxidase activity"/>
    <property type="evidence" value="ECO:0007669"/>
    <property type="project" value="TreeGrafter"/>
</dbReference>
<name>A0A2S8B7T7_9SPHN</name>
<dbReference type="EMBL" id="PHFW01000002">
    <property type="protein sequence ID" value="PQM28396.1"/>
    <property type="molecule type" value="Genomic_DNA"/>
</dbReference>
<evidence type="ECO:0000313" key="5">
    <source>
        <dbReference type="Proteomes" id="UP000238954"/>
    </source>
</evidence>
<keyword evidence="5" id="KW-1185">Reference proteome</keyword>
<evidence type="ECO:0000256" key="1">
    <source>
        <dbReference type="PIRNR" id="PIRNR006386"/>
    </source>
</evidence>
<organism evidence="4 5">
    <name type="scientific">Sphingopyxis lindanitolerans</name>
    <dbReference type="NCBI Taxonomy" id="2054227"/>
    <lineage>
        <taxon>Bacteria</taxon>
        <taxon>Pseudomonadati</taxon>
        <taxon>Pseudomonadota</taxon>
        <taxon>Alphaproteobacteria</taxon>
        <taxon>Sphingomonadales</taxon>
        <taxon>Sphingomonadaceae</taxon>
        <taxon>Sphingopyxis</taxon>
    </lineage>
</organism>
<keyword evidence="1 4" id="KW-0413">Isomerase</keyword>
<dbReference type="GO" id="GO:0004364">
    <property type="term" value="F:glutathione transferase activity"/>
    <property type="evidence" value="ECO:0007669"/>
    <property type="project" value="TreeGrafter"/>
</dbReference>
<dbReference type="GO" id="GO:0006749">
    <property type="term" value="P:glutathione metabolic process"/>
    <property type="evidence" value="ECO:0007669"/>
    <property type="project" value="TreeGrafter"/>
</dbReference>